<keyword evidence="1" id="KW-1133">Transmembrane helix</keyword>
<comment type="caution">
    <text evidence="2">The sequence shown here is derived from an EMBL/GenBank/DDBJ whole genome shotgun (WGS) entry which is preliminary data.</text>
</comment>
<name>A0A9W6WBT0_9ACTN</name>
<dbReference type="RefSeq" id="WP_285665023.1">
    <property type="nucleotide sequence ID" value="NZ_BSTX01000003.1"/>
</dbReference>
<reference evidence="2" key="1">
    <citation type="submission" date="2023-03" db="EMBL/GenBank/DDBJ databases">
        <title>Actinorhabdospora filicis NBRC 111898.</title>
        <authorList>
            <person name="Ichikawa N."/>
            <person name="Sato H."/>
            <person name="Tonouchi N."/>
        </authorList>
    </citation>
    <scope>NUCLEOTIDE SEQUENCE</scope>
    <source>
        <strain evidence="2">NBRC 111898</strain>
    </source>
</reference>
<evidence type="ECO:0000313" key="3">
    <source>
        <dbReference type="Proteomes" id="UP001165079"/>
    </source>
</evidence>
<keyword evidence="1" id="KW-0812">Transmembrane</keyword>
<accession>A0A9W6WBT0</accession>
<evidence type="ECO:0000313" key="2">
    <source>
        <dbReference type="EMBL" id="GLZ79881.1"/>
    </source>
</evidence>
<dbReference type="EMBL" id="BSTX01000003">
    <property type="protein sequence ID" value="GLZ79881.1"/>
    <property type="molecule type" value="Genomic_DNA"/>
</dbReference>
<gene>
    <name evidence="2" type="ORF">Afil01_46880</name>
</gene>
<organism evidence="2 3">
    <name type="scientific">Actinorhabdospora filicis</name>
    <dbReference type="NCBI Taxonomy" id="1785913"/>
    <lineage>
        <taxon>Bacteria</taxon>
        <taxon>Bacillati</taxon>
        <taxon>Actinomycetota</taxon>
        <taxon>Actinomycetes</taxon>
        <taxon>Micromonosporales</taxon>
        <taxon>Micromonosporaceae</taxon>
        <taxon>Actinorhabdospora</taxon>
    </lineage>
</organism>
<keyword evidence="1" id="KW-0472">Membrane</keyword>
<keyword evidence="3" id="KW-1185">Reference proteome</keyword>
<evidence type="ECO:0000256" key="1">
    <source>
        <dbReference type="SAM" id="Phobius"/>
    </source>
</evidence>
<dbReference type="Proteomes" id="UP001165079">
    <property type="component" value="Unassembled WGS sequence"/>
</dbReference>
<feature type="transmembrane region" description="Helical" evidence="1">
    <location>
        <begin position="78"/>
        <end position="96"/>
    </location>
</feature>
<sequence length="100" mass="10532">MRTIADLVRAEADRMRRQAQVLADMPAVAPDAVLREELDGHGRRCQTVARQLDALAATIDAHAGAVEGPAVRRHLPEIAAAIGVGAAVGAGVYALSRRTK</sequence>
<protein>
    <submittedName>
        <fullName evidence="2">Uncharacterized protein</fullName>
    </submittedName>
</protein>
<proteinExistence type="predicted"/>
<dbReference type="AlphaFoldDB" id="A0A9W6WBT0"/>